<feature type="binding site" evidence="9">
    <location>
        <position position="81"/>
    </location>
    <ligand>
        <name>Mg(2+)</name>
        <dbReference type="ChEBI" id="CHEBI:18420"/>
        <label>1</label>
    </ligand>
</feature>
<comment type="subunit">
    <text evidence="9">Homodimer.</text>
</comment>
<evidence type="ECO:0000256" key="2">
    <source>
        <dbReference type="ARBA" id="ARBA00022605"/>
    </source>
</evidence>
<dbReference type="AlphaFoldDB" id="A0A6S6T393"/>
<keyword evidence="9" id="KW-0460">Magnesium</keyword>
<dbReference type="PANTHER" id="PTHR43285">
    <property type="entry name" value="ANTHRANILATE PHOSPHORIBOSYLTRANSFERASE"/>
    <property type="match status" value="1"/>
</dbReference>
<gene>
    <name evidence="9" type="primary">trpD</name>
    <name evidence="12" type="ORF">HELGO_WM17998</name>
</gene>
<comment type="catalytic activity">
    <reaction evidence="7 9">
        <text>N-(5-phospho-beta-D-ribosyl)anthranilate + diphosphate = 5-phospho-alpha-D-ribose 1-diphosphate + anthranilate</text>
        <dbReference type="Rhea" id="RHEA:11768"/>
        <dbReference type="ChEBI" id="CHEBI:16567"/>
        <dbReference type="ChEBI" id="CHEBI:18277"/>
        <dbReference type="ChEBI" id="CHEBI:33019"/>
        <dbReference type="ChEBI" id="CHEBI:58017"/>
        <dbReference type="EC" id="2.4.2.18"/>
    </reaction>
</comment>
<feature type="binding site" evidence="9">
    <location>
        <position position="155"/>
    </location>
    <ligand>
        <name>anthranilate</name>
        <dbReference type="ChEBI" id="CHEBI:16567"/>
        <label>2</label>
    </ligand>
</feature>
<dbReference type="FunFam" id="3.40.1030.10:FF:000002">
    <property type="entry name" value="Anthranilate phosphoribosyltransferase"/>
    <property type="match status" value="1"/>
</dbReference>
<keyword evidence="9" id="KW-0479">Metal-binding</keyword>
<dbReference type="Gene3D" id="1.20.970.10">
    <property type="entry name" value="Transferase, Pyrimidine Nucleoside Phosphorylase, Chain C"/>
    <property type="match status" value="1"/>
</dbReference>
<evidence type="ECO:0000256" key="7">
    <source>
        <dbReference type="ARBA" id="ARBA00052328"/>
    </source>
</evidence>
<accession>A0A6S6T393</accession>
<dbReference type="InterPro" id="IPR036320">
    <property type="entry name" value="Glycosyl_Trfase_fam3_N_dom_sf"/>
</dbReference>
<evidence type="ECO:0000256" key="9">
    <source>
        <dbReference type="HAMAP-Rule" id="MF_00211"/>
    </source>
</evidence>
<dbReference type="PANTHER" id="PTHR43285:SF2">
    <property type="entry name" value="ANTHRANILATE PHOSPHORIBOSYLTRANSFERASE"/>
    <property type="match status" value="1"/>
</dbReference>
<dbReference type="InterPro" id="IPR017459">
    <property type="entry name" value="Glycosyl_Trfase_fam3_N_dom"/>
</dbReference>
<feature type="binding site" evidence="9">
    <location>
        <position position="69"/>
    </location>
    <ligand>
        <name>5-phospho-alpha-D-ribose 1-diphosphate</name>
        <dbReference type="ChEBI" id="CHEBI:58017"/>
    </ligand>
</feature>
<proteinExistence type="inferred from homology"/>
<comment type="similarity">
    <text evidence="9">Belongs to the anthranilate phosphoribosyltransferase family.</text>
</comment>
<dbReference type="InterPro" id="IPR005940">
    <property type="entry name" value="Anthranilate_Pribosyl_Tfrase"/>
</dbReference>
<organism evidence="12">
    <name type="scientific">uncultured Campylobacterales bacterium</name>
    <dbReference type="NCBI Taxonomy" id="352960"/>
    <lineage>
        <taxon>Bacteria</taxon>
        <taxon>Pseudomonadati</taxon>
        <taxon>Campylobacterota</taxon>
        <taxon>Epsilonproteobacteria</taxon>
        <taxon>Campylobacterales</taxon>
        <taxon>environmental samples</taxon>
    </lineage>
</organism>
<keyword evidence="3 9" id="KW-0328">Glycosyltransferase</keyword>
<feature type="binding site" evidence="9">
    <location>
        <begin position="72"/>
        <end position="73"/>
    </location>
    <ligand>
        <name>5-phospho-alpha-D-ribose 1-diphosphate</name>
        <dbReference type="ChEBI" id="CHEBI:58017"/>
    </ligand>
</feature>
<name>A0A6S6T393_9BACT</name>
<feature type="domain" description="Glycosyl transferase family 3" evidence="10">
    <location>
        <begin position="62"/>
        <end position="313"/>
    </location>
</feature>
<feature type="binding site" evidence="9">
    <location>
        <position position="109"/>
    </location>
    <ligand>
        <name>5-phospho-alpha-D-ribose 1-diphosphate</name>
        <dbReference type="ChEBI" id="CHEBI:58017"/>
    </ligand>
</feature>
<protein>
    <recommendedName>
        <fullName evidence="9">Anthranilate phosphoribosyltransferase</fullName>
        <ecNumber evidence="9">2.4.2.18</ecNumber>
    </recommendedName>
</protein>
<comment type="similarity">
    <text evidence="8">In the C-terminal section; belongs to the anthranilate phosphoribosyltransferase family.</text>
</comment>
<dbReference type="Pfam" id="PF00591">
    <property type="entry name" value="Glycos_transf_3"/>
    <property type="match status" value="1"/>
</dbReference>
<evidence type="ECO:0000256" key="3">
    <source>
        <dbReference type="ARBA" id="ARBA00022676"/>
    </source>
</evidence>
<keyword evidence="2 9" id="KW-0028">Amino-acid biosynthesis</keyword>
<dbReference type="InterPro" id="IPR000312">
    <property type="entry name" value="Glycosyl_Trfase_fam3"/>
</dbReference>
<reference evidence="12" key="1">
    <citation type="submission" date="2020-01" db="EMBL/GenBank/DDBJ databases">
        <authorList>
            <person name="Meier V. D."/>
            <person name="Meier V D."/>
        </authorList>
    </citation>
    <scope>NUCLEOTIDE SEQUENCE</scope>
    <source>
        <strain evidence="12">HLG_WM_MAG_12</strain>
    </source>
</reference>
<comment type="function">
    <text evidence="9">Catalyzes the transfer of the phosphoribosyl group of 5-phosphorylribose-1-pyrophosphate (PRPP) to anthranilate to yield N-(5'-phosphoribosyl)-anthranilate (PRA).</text>
</comment>
<sequence>MNYNETYEVFDKLFANELDEVKAKELLVSLYERGENSDEIAAAASVMKKYSKKVNVANELQDKLIDNCGTGGDKSGSFNISTASSILLASCGSYVAKHGNRSITSKSGSTDVLEAFGINLDISTENLPKMLEETNWMFMFAVNHHPAMKHIMPIRKTLAHRTIFNILGPLCNPADVRKQLIGVFDKSFLNNITQALKKLESKSAFVVSSNDGMDEVSISDITYFEYLNKNKVTSGEINPQDYGMKLSSFEEIKGGDAKENASIIYDIFSGEEKGPKRDIVLLNSAVALLVDAKVNDIKDGIEMAKENIENKNAFNKLKSIIKVSKKL</sequence>
<feature type="domain" description="Glycosyl transferase family 3 N-terminal" evidence="11">
    <location>
        <begin position="3"/>
        <end position="49"/>
    </location>
</feature>
<dbReference type="InterPro" id="IPR035902">
    <property type="entry name" value="Nuc_phospho_transferase"/>
</dbReference>
<dbReference type="EC" id="2.4.2.18" evidence="9"/>
<comment type="pathway">
    <text evidence="1 9">Amino-acid biosynthesis; L-tryptophan biosynthesis; L-tryptophan from chorismate: step 2/5.</text>
</comment>
<evidence type="ECO:0000256" key="5">
    <source>
        <dbReference type="ARBA" id="ARBA00022822"/>
    </source>
</evidence>
<dbReference type="HAMAP" id="MF_00211">
    <property type="entry name" value="TrpD"/>
    <property type="match status" value="1"/>
</dbReference>
<dbReference type="NCBIfam" id="TIGR01245">
    <property type="entry name" value="trpD"/>
    <property type="match status" value="1"/>
</dbReference>
<keyword evidence="4 9" id="KW-0808">Transferase</keyword>
<dbReference type="Pfam" id="PF02885">
    <property type="entry name" value="Glycos_trans_3N"/>
    <property type="match status" value="1"/>
</dbReference>
<comment type="caution">
    <text evidence="9">Lacks conserved residue(s) required for the propagation of feature annotation.</text>
</comment>
<evidence type="ECO:0000256" key="6">
    <source>
        <dbReference type="ARBA" id="ARBA00023141"/>
    </source>
</evidence>
<evidence type="ECO:0000256" key="4">
    <source>
        <dbReference type="ARBA" id="ARBA00022679"/>
    </source>
</evidence>
<dbReference type="SUPFAM" id="SSF47648">
    <property type="entry name" value="Nucleoside phosphorylase/phosphoribosyltransferase N-terminal domain"/>
    <property type="match status" value="1"/>
</dbReference>
<feature type="binding site" evidence="9">
    <location>
        <position position="215"/>
    </location>
    <ligand>
        <name>Mg(2+)</name>
        <dbReference type="ChEBI" id="CHEBI:18420"/>
        <label>1</label>
    </ligand>
</feature>
<evidence type="ECO:0000313" key="12">
    <source>
        <dbReference type="EMBL" id="CAA6809366.1"/>
    </source>
</evidence>
<evidence type="ECO:0000259" key="10">
    <source>
        <dbReference type="Pfam" id="PF00591"/>
    </source>
</evidence>
<evidence type="ECO:0000259" key="11">
    <source>
        <dbReference type="Pfam" id="PF02885"/>
    </source>
</evidence>
<feature type="binding site" evidence="9">
    <location>
        <position position="100"/>
    </location>
    <ligand>
        <name>anthranilate</name>
        <dbReference type="ChEBI" id="CHEBI:16567"/>
        <label>1</label>
    </ligand>
</feature>
<dbReference type="GO" id="GO:0000162">
    <property type="term" value="P:L-tryptophan biosynthetic process"/>
    <property type="evidence" value="ECO:0007669"/>
    <property type="project" value="UniProtKB-UniRule"/>
</dbReference>
<feature type="binding site" evidence="9">
    <location>
        <begin position="97"/>
        <end position="105"/>
    </location>
    <ligand>
        <name>5-phospho-alpha-D-ribose 1-diphosphate</name>
        <dbReference type="ChEBI" id="CHEBI:58017"/>
    </ligand>
</feature>
<dbReference type="SUPFAM" id="SSF52418">
    <property type="entry name" value="Nucleoside phosphorylase/phosphoribosyltransferase catalytic domain"/>
    <property type="match status" value="1"/>
</dbReference>
<feature type="binding site" evidence="9">
    <location>
        <position position="214"/>
    </location>
    <ligand>
        <name>Mg(2+)</name>
        <dbReference type="ChEBI" id="CHEBI:18420"/>
        <label>2</label>
    </ligand>
</feature>
<feature type="binding site" evidence="9">
    <location>
        <position position="215"/>
    </location>
    <ligand>
        <name>Mg(2+)</name>
        <dbReference type="ChEBI" id="CHEBI:18420"/>
        <label>2</label>
    </ligand>
</feature>
<dbReference type="UniPathway" id="UPA00035">
    <property type="reaction ID" value="UER00041"/>
</dbReference>
<dbReference type="GO" id="GO:0000287">
    <property type="term" value="F:magnesium ion binding"/>
    <property type="evidence" value="ECO:0007669"/>
    <property type="project" value="UniProtKB-UniRule"/>
</dbReference>
<dbReference type="Gene3D" id="3.40.1030.10">
    <property type="entry name" value="Nucleoside phosphorylase/phosphoribosyltransferase catalytic domain"/>
    <property type="match status" value="1"/>
</dbReference>
<dbReference type="EMBL" id="CACVAW010000037">
    <property type="protein sequence ID" value="CAA6809366.1"/>
    <property type="molecule type" value="Genomic_DNA"/>
</dbReference>
<comment type="cofactor">
    <cofactor evidence="9">
        <name>Mg(2+)</name>
        <dbReference type="ChEBI" id="CHEBI:18420"/>
    </cofactor>
    <text evidence="9">Binds 2 magnesium ions per monomer.</text>
</comment>
<keyword evidence="6 9" id="KW-0057">Aromatic amino acid biosynthesis</keyword>
<dbReference type="GO" id="GO:0004048">
    <property type="term" value="F:anthranilate phosphoribosyltransferase activity"/>
    <property type="evidence" value="ECO:0007669"/>
    <property type="project" value="UniProtKB-UniRule"/>
</dbReference>
<feature type="binding site" evidence="9">
    <location>
        <begin position="79"/>
        <end position="82"/>
    </location>
    <ligand>
        <name>5-phospho-alpha-D-ribose 1-diphosphate</name>
        <dbReference type="ChEBI" id="CHEBI:58017"/>
    </ligand>
</feature>
<evidence type="ECO:0000256" key="1">
    <source>
        <dbReference type="ARBA" id="ARBA00004907"/>
    </source>
</evidence>
<keyword evidence="5 9" id="KW-0822">Tryptophan biosynthesis</keyword>
<evidence type="ECO:0000256" key="8">
    <source>
        <dbReference type="ARBA" id="ARBA00061188"/>
    </source>
</evidence>
<feature type="binding site" evidence="9">
    <location>
        <position position="69"/>
    </location>
    <ligand>
        <name>anthranilate</name>
        <dbReference type="ChEBI" id="CHEBI:16567"/>
        <label>1</label>
    </ligand>
</feature>
<dbReference type="GO" id="GO:0005829">
    <property type="term" value="C:cytosol"/>
    <property type="evidence" value="ECO:0007669"/>
    <property type="project" value="TreeGrafter"/>
</dbReference>
<feature type="binding site" evidence="9">
    <location>
        <position position="77"/>
    </location>
    <ligand>
        <name>5-phospho-alpha-D-ribose 1-diphosphate</name>
        <dbReference type="ChEBI" id="CHEBI:58017"/>
    </ligand>
</feature>